<name>A0A9P0DE97_PHACE</name>
<keyword evidence="5" id="KW-1015">Disulfide bond</keyword>
<comment type="similarity">
    <text evidence="1">Belongs to the peptidase S1 family.</text>
</comment>
<evidence type="ECO:0000259" key="8">
    <source>
        <dbReference type="PROSITE" id="PS50240"/>
    </source>
</evidence>
<dbReference type="AlphaFoldDB" id="A0A9P0DE97"/>
<dbReference type="GO" id="GO:0004252">
    <property type="term" value="F:serine-type endopeptidase activity"/>
    <property type="evidence" value="ECO:0007669"/>
    <property type="project" value="InterPro"/>
</dbReference>
<evidence type="ECO:0000256" key="6">
    <source>
        <dbReference type="RuleBase" id="RU363034"/>
    </source>
</evidence>
<dbReference type="InterPro" id="IPR050430">
    <property type="entry name" value="Peptidase_S1"/>
</dbReference>
<keyword evidence="2 6" id="KW-0645">Protease</keyword>
<dbReference type="InterPro" id="IPR043504">
    <property type="entry name" value="Peptidase_S1_PA_chymotrypsin"/>
</dbReference>
<protein>
    <recommendedName>
        <fullName evidence="8">Peptidase S1 domain-containing protein</fullName>
    </recommendedName>
</protein>
<evidence type="ECO:0000256" key="2">
    <source>
        <dbReference type="ARBA" id="ARBA00022670"/>
    </source>
</evidence>
<dbReference type="GO" id="GO:0006508">
    <property type="term" value="P:proteolysis"/>
    <property type="evidence" value="ECO:0007669"/>
    <property type="project" value="UniProtKB-KW"/>
</dbReference>
<dbReference type="PROSITE" id="PS50240">
    <property type="entry name" value="TRYPSIN_DOM"/>
    <property type="match status" value="1"/>
</dbReference>
<keyword evidence="7" id="KW-1133">Transmembrane helix</keyword>
<evidence type="ECO:0000256" key="3">
    <source>
        <dbReference type="ARBA" id="ARBA00022801"/>
    </source>
</evidence>
<dbReference type="PROSITE" id="PS00135">
    <property type="entry name" value="TRYPSIN_SER"/>
    <property type="match status" value="1"/>
</dbReference>
<keyword evidence="7" id="KW-0472">Membrane</keyword>
<dbReference type="EMBL" id="OU896718">
    <property type="protein sequence ID" value="CAH1118823.1"/>
    <property type="molecule type" value="Genomic_DNA"/>
</dbReference>
<dbReference type="InterPro" id="IPR001254">
    <property type="entry name" value="Trypsin_dom"/>
</dbReference>
<feature type="domain" description="Peptidase S1" evidence="8">
    <location>
        <begin position="42"/>
        <end position="284"/>
    </location>
</feature>
<evidence type="ECO:0000256" key="5">
    <source>
        <dbReference type="ARBA" id="ARBA00023157"/>
    </source>
</evidence>
<evidence type="ECO:0000313" key="10">
    <source>
        <dbReference type="Proteomes" id="UP001153737"/>
    </source>
</evidence>
<dbReference type="SMART" id="SM00020">
    <property type="entry name" value="Tryp_SPc"/>
    <property type="match status" value="1"/>
</dbReference>
<dbReference type="PANTHER" id="PTHR24276">
    <property type="entry name" value="POLYSERASE-RELATED"/>
    <property type="match status" value="1"/>
</dbReference>
<dbReference type="InterPro" id="IPR001314">
    <property type="entry name" value="Peptidase_S1A"/>
</dbReference>
<dbReference type="Gene3D" id="2.40.10.10">
    <property type="entry name" value="Trypsin-like serine proteases"/>
    <property type="match status" value="1"/>
</dbReference>
<dbReference type="PRINTS" id="PR00722">
    <property type="entry name" value="CHYMOTRYPSIN"/>
</dbReference>
<keyword evidence="10" id="KW-1185">Reference proteome</keyword>
<reference evidence="9" key="2">
    <citation type="submission" date="2022-10" db="EMBL/GenBank/DDBJ databases">
        <authorList>
            <consortium name="ENA_rothamsted_submissions"/>
            <consortium name="culmorum"/>
            <person name="King R."/>
        </authorList>
    </citation>
    <scope>NUCLEOTIDE SEQUENCE</scope>
</reference>
<dbReference type="InterPro" id="IPR009003">
    <property type="entry name" value="Peptidase_S1_PA"/>
</dbReference>
<reference evidence="9" key="1">
    <citation type="submission" date="2022-01" db="EMBL/GenBank/DDBJ databases">
        <authorList>
            <person name="King R."/>
        </authorList>
    </citation>
    <scope>NUCLEOTIDE SEQUENCE</scope>
</reference>
<dbReference type="Proteomes" id="UP001153737">
    <property type="component" value="Chromosome 12"/>
</dbReference>
<sequence length="284" mass="31619">MNIISYDLYSCDIPFRIKMITVTLSIVLSLIFSITSATRLGIVNGEVADIRDFPYMVAFLDVFSDYYREVECGASILDEKTLLTAGHCVLDGINLEWMRIGIGHTNVSQATLVKVANVYQHEEFIFAPPFKNDIGIIKLVDPLPLDASIQPLQLPQKGEATPKGKSAVVAGWGRDQNEEEQQLLHKIDVVVYNDDDCERIWANVTDETYPEYSYASNRTIQICAKYPQTIQAGVCHGDSGSPLVVDGVQYGVVSYMQLPCGNKDYPVVFTKVSAYLDWIVSKMG</sequence>
<dbReference type="Pfam" id="PF00089">
    <property type="entry name" value="Trypsin"/>
    <property type="match status" value="1"/>
</dbReference>
<dbReference type="InterPro" id="IPR033116">
    <property type="entry name" value="TRYPSIN_SER"/>
</dbReference>
<dbReference type="SUPFAM" id="SSF50494">
    <property type="entry name" value="Trypsin-like serine proteases"/>
    <property type="match status" value="1"/>
</dbReference>
<keyword evidence="4 6" id="KW-0720">Serine protease</keyword>
<evidence type="ECO:0000256" key="4">
    <source>
        <dbReference type="ARBA" id="ARBA00022825"/>
    </source>
</evidence>
<dbReference type="PANTHER" id="PTHR24276:SF98">
    <property type="entry name" value="FI18310P1-RELATED"/>
    <property type="match status" value="1"/>
</dbReference>
<proteinExistence type="inferred from homology"/>
<organism evidence="9 10">
    <name type="scientific">Phaedon cochleariae</name>
    <name type="common">Mustard beetle</name>
    <dbReference type="NCBI Taxonomy" id="80249"/>
    <lineage>
        <taxon>Eukaryota</taxon>
        <taxon>Metazoa</taxon>
        <taxon>Ecdysozoa</taxon>
        <taxon>Arthropoda</taxon>
        <taxon>Hexapoda</taxon>
        <taxon>Insecta</taxon>
        <taxon>Pterygota</taxon>
        <taxon>Neoptera</taxon>
        <taxon>Endopterygota</taxon>
        <taxon>Coleoptera</taxon>
        <taxon>Polyphaga</taxon>
        <taxon>Cucujiformia</taxon>
        <taxon>Chrysomeloidea</taxon>
        <taxon>Chrysomelidae</taxon>
        <taxon>Chrysomelinae</taxon>
        <taxon>Chrysomelini</taxon>
        <taxon>Phaedon</taxon>
    </lineage>
</organism>
<accession>A0A9P0DE97</accession>
<evidence type="ECO:0000256" key="7">
    <source>
        <dbReference type="SAM" id="Phobius"/>
    </source>
</evidence>
<gene>
    <name evidence="9" type="ORF">PHAECO_LOCUS3115</name>
</gene>
<evidence type="ECO:0000256" key="1">
    <source>
        <dbReference type="ARBA" id="ARBA00007664"/>
    </source>
</evidence>
<dbReference type="InterPro" id="IPR018114">
    <property type="entry name" value="TRYPSIN_HIS"/>
</dbReference>
<keyword evidence="3 6" id="KW-0378">Hydrolase</keyword>
<keyword evidence="7" id="KW-0812">Transmembrane</keyword>
<dbReference type="PROSITE" id="PS00134">
    <property type="entry name" value="TRYPSIN_HIS"/>
    <property type="match status" value="1"/>
</dbReference>
<dbReference type="CDD" id="cd00190">
    <property type="entry name" value="Tryp_SPc"/>
    <property type="match status" value="1"/>
</dbReference>
<evidence type="ECO:0000313" key="9">
    <source>
        <dbReference type="EMBL" id="CAH1118823.1"/>
    </source>
</evidence>
<feature type="transmembrane region" description="Helical" evidence="7">
    <location>
        <begin position="20"/>
        <end position="42"/>
    </location>
</feature>
<dbReference type="OrthoDB" id="8440449at2759"/>